<reference evidence="19" key="1">
    <citation type="submission" date="2025-08" db="UniProtKB">
        <authorList>
            <consortium name="RefSeq"/>
        </authorList>
    </citation>
    <scope>IDENTIFICATION</scope>
</reference>
<evidence type="ECO:0000256" key="2">
    <source>
        <dbReference type="ARBA" id="ARBA00001962"/>
    </source>
</evidence>
<keyword evidence="7" id="KW-0677">Repeat</keyword>
<evidence type="ECO:0000256" key="5">
    <source>
        <dbReference type="ARBA" id="ARBA00022723"/>
    </source>
</evidence>
<dbReference type="GO" id="GO:0005783">
    <property type="term" value="C:endoplasmic reticulum"/>
    <property type="evidence" value="ECO:0007669"/>
    <property type="project" value="TreeGrafter"/>
</dbReference>
<keyword evidence="6 16" id="KW-0732">Signal</keyword>
<dbReference type="RefSeq" id="XP_030041734.1">
    <property type="nucleotide sequence ID" value="XM_030185874.1"/>
</dbReference>
<dbReference type="OrthoDB" id="8517835at2759"/>
<dbReference type="InParanoid" id="A0A6P7WV45"/>
<keyword evidence="18" id="KW-1185">Reference proteome</keyword>
<dbReference type="PANTHER" id="PTHR14049">
    <property type="entry name" value="LEPRECAN 1"/>
    <property type="match status" value="1"/>
</dbReference>
<dbReference type="KEGG" id="muo:115456652"/>
<dbReference type="InterPro" id="IPR006620">
    <property type="entry name" value="Pro_4_hyd_alph"/>
</dbReference>
<dbReference type="PANTHER" id="PTHR14049:SF5">
    <property type="entry name" value="PROLYL 3-HYDROXYLASE 1"/>
    <property type="match status" value="1"/>
</dbReference>
<evidence type="ECO:0000256" key="6">
    <source>
        <dbReference type="ARBA" id="ARBA00022729"/>
    </source>
</evidence>
<dbReference type="InterPro" id="IPR044862">
    <property type="entry name" value="Pro_4_hyd_alph_FE2OG_OXY"/>
</dbReference>
<evidence type="ECO:0000256" key="12">
    <source>
        <dbReference type="ARBA" id="ARBA00023002"/>
    </source>
</evidence>
<evidence type="ECO:0000256" key="13">
    <source>
        <dbReference type="ARBA" id="ARBA00023004"/>
    </source>
</evidence>
<dbReference type="AlphaFoldDB" id="A0A6P7WV45"/>
<dbReference type="InterPro" id="IPR005123">
    <property type="entry name" value="Oxoglu/Fe-dep_dioxygenase_dom"/>
</dbReference>
<dbReference type="CTD" id="64175"/>
<name>A0A6P7WV45_9AMPH</name>
<dbReference type="InterPro" id="IPR011990">
    <property type="entry name" value="TPR-like_helical_dom_sf"/>
</dbReference>
<keyword evidence="14" id="KW-0325">Glycoprotein</keyword>
<evidence type="ECO:0000256" key="4">
    <source>
        <dbReference type="ARBA" id="ARBA00012262"/>
    </source>
</evidence>
<dbReference type="Pfam" id="PF23557">
    <property type="entry name" value="TPR_leprecan"/>
    <property type="match status" value="1"/>
</dbReference>
<protein>
    <recommendedName>
        <fullName evidence="4">procollagen-proline 3-dioxygenase</fullName>
        <ecNumber evidence="4">1.14.11.7</ecNumber>
    </recommendedName>
</protein>
<keyword evidence="8" id="KW-0802">TPR repeat</keyword>
<evidence type="ECO:0000256" key="9">
    <source>
        <dbReference type="ARBA" id="ARBA00022824"/>
    </source>
</evidence>
<dbReference type="InterPro" id="IPR039575">
    <property type="entry name" value="P3H"/>
</dbReference>
<feature type="domain" description="Fe2OG dioxygenase" evidence="17">
    <location>
        <begin position="566"/>
        <end position="680"/>
    </location>
</feature>
<feature type="chain" id="PRO_5027907545" description="procollagen-proline 3-dioxygenase" evidence="16">
    <location>
        <begin position="20"/>
        <end position="783"/>
    </location>
</feature>
<evidence type="ECO:0000256" key="16">
    <source>
        <dbReference type="SAM" id="SignalP"/>
    </source>
</evidence>
<evidence type="ECO:0000313" key="18">
    <source>
        <dbReference type="Proteomes" id="UP000515156"/>
    </source>
</evidence>
<evidence type="ECO:0000259" key="17">
    <source>
        <dbReference type="PROSITE" id="PS51471"/>
    </source>
</evidence>
<comment type="similarity">
    <text evidence="3">Belongs to the leprecan family.</text>
</comment>
<dbReference type="GO" id="GO:0031418">
    <property type="term" value="F:L-ascorbic acid binding"/>
    <property type="evidence" value="ECO:0007669"/>
    <property type="project" value="UniProtKB-KW"/>
</dbReference>
<feature type="region of interest" description="Disordered" evidence="15">
    <location>
        <begin position="705"/>
        <end position="783"/>
    </location>
</feature>
<dbReference type="Gene3D" id="2.60.120.620">
    <property type="entry name" value="q2cbj1_9rhob like domain"/>
    <property type="match status" value="1"/>
</dbReference>
<evidence type="ECO:0000256" key="8">
    <source>
        <dbReference type="ARBA" id="ARBA00022803"/>
    </source>
</evidence>
<feature type="signal peptide" evidence="16">
    <location>
        <begin position="1"/>
        <end position="19"/>
    </location>
</feature>
<dbReference type="EC" id="1.14.11.7" evidence="4"/>
<keyword evidence="9" id="KW-0256">Endoplasmic reticulum</keyword>
<keyword evidence="5" id="KW-0479">Metal-binding</keyword>
<dbReference type="Pfam" id="PF13640">
    <property type="entry name" value="2OG-FeII_Oxy_3"/>
    <property type="match status" value="1"/>
</dbReference>
<dbReference type="FunFam" id="2.60.120.620:FF:000003">
    <property type="entry name" value="Prolyl 3-hydroxylase 2"/>
    <property type="match status" value="1"/>
</dbReference>
<dbReference type="PROSITE" id="PS51471">
    <property type="entry name" value="FE2OG_OXY"/>
    <property type="match status" value="1"/>
</dbReference>
<comment type="cofactor">
    <cofactor evidence="1">
        <name>L-ascorbate</name>
        <dbReference type="ChEBI" id="CHEBI:38290"/>
    </cofactor>
</comment>
<evidence type="ECO:0000256" key="14">
    <source>
        <dbReference type="ARBA" id="ARBA00023180"/>
    </source>
</evidence>
<keyword evidence="11" id="KW-0223">Dioxygenase</keyword>
<accession>A0A6P7WV45</accession>
<dbReference type="FunCoup" id="A0A6P7WV45">
    <property type="interactions" value="948"/>
</dbReference>
<dbReference type="GO" id="GO:0005506">
    <property type="term" value="F:iron ion binding"/>
    <property type="evidence" value="ECO:0007669"/>
    <property type="project" value="InterPro"/>
</dbReference>
<comment type="cofactor">
    <cofactor evidence="2">
        <name>Fe cation</name>
        <dbReference type="ChEBI" id="CHEBI:24875"/>
    </cofactor>
</comment>
<dbReference type="Gene3D" id="1.25.40.10">
    <property type="entry name" value="Tetratricopeptide repeat domain"/>
    <property type="match status" value="2"/>
</dbReference>
<dbReference type="InterPro" id="IPR056585">
    <property type="entry name" value="Leprecan_dom"/>
</dbReference>
<dbReference type="Proteomes" id="UP000515156">
    <property type="component" value="Chromosome 13"/>
</dbReference>
<dbReference type="GO" id="GO:0019797">
    <property type="term" value="F:procollagen-proline 3-dioxygenase activity"/>
    <property type="evidence" value="ECO:0007669"/>
    <property type="project" value="UniProtKB-EC"/>
</dbReference>
<keyword evidence="12" id="KW-0560">Oxidoreductase</keyword>
<evidence type="ECO:0000256" key="3">
    <source>
        <dbReference type="ARBA" id="ARBA00006487"/>
    </source>
</evidence>
<keyword evidence="13" id="KW-0408">Iron</keyword>
<dbReference type="GO" id="GO:0032963">
    <property type="term" value="P:collagen metabolic process"/>
    <property type="evidence" value="ECO:0007669"/>
    <property type="project" value="InterPro"/>
</dbReference>
<gene>
    <name evidence="19" type="primary">P3H1</name>
</gene>
<keyword evidence="10" id="KW-0847">Vitamin C</keyword>
<organism evidence="18 19">
    <name type="scientific">Microcaecilia unicolor</name>
    <dbReference type="NCBI Taxonomy" id="1415580"/>
    <lineage>
        <taxon>Eukaryota</taxon>
        <taxon>Metazoa</taxon>
        <taxon>Chordata</taxon>
        <taxon>Craniata</taxon>
        <taxon>Vertebrata</taxon>
        <taxon>Euteleostomi</taxon>
        <taxon>Amphibia</taxon>
        <taxon>Gymnophiona</taxon>
        <taxon>Siphonopidae</taxon>
        <taxon>Microcaecilia</taxon>
    </lineage>
</organism>
<proteinExistence type="inferred from homology"/>
<evidence type="ECO:0000313" key="19">
    <source>
        <dbReference type="RefSeq" id="XP_030041734.1"/>
    </source>
</evidence>
<dbReference type="SMART" id="SM00702">
    <property type="entry name" value="P4Hc"/>
    <property type="match status" value="1"/>
</dbReference>
<evidence type="ECO:0000256" key="11">
    <source>
        <dbReference type="ARBA" id="ARBA00022964"/>
    </source>
</evidence>
<evidence type="ECO:0000256" key="1">
    <source>
        <dbReference type="ARBA" id="ARBA00001961"/>
    </source>
</evidence>
<evidence type="ECO:0000256" key="15">
    <source>
        <dbReference type="SAM" id="MobiDB-lite"/>
    </source>
</evidence>
<evidence type="ECO:0000256" key="10">
    <source>
        <dbReference type="ARBA" id="ARBA00022896"/>
    </source>
</evidence>
<evidence type="ECO:0000256" key="7">
    <source>
        <dbReference type="ARBA" id="ARBA00022737"/>
    </source>
</evidence>
<feature type="compositionally biased region" description="Polar residues" evidence="15">
    <location>
        <begin position="745"/>
        <end position="765"/>
    </location>
</feature>
<sequence>MLLLRVLLLCCCCWSRAPAQPQDGQDTEPVLEPYDRLFDKGVEAYYRGDWPSVILHMERALRTREALRRVRARCVGECDGQEPSIGALLGGPGAGSASAALHDIFFFRHILGRARCLSSCHRRRLRAPLAMYMTSEELELEFHKRSPYNYLQVAYFKIHKMSKAVAAAQTFFMVNPDHVEMKQNLEYYMMMAGVKESDFKDLEAKPHMQEFGLGLTFYTDEEPAAAAAHFERALEEYFLADAECRSLCEGPYNYDGYNYMEYSADLFQSITDHYIQILSCRQNCVHELALQPGQEKAIEDFLPSHFNYLQFAYYNDGNSTRAIECAKTFLLFFPNDEVMNQNLAYYTAVLGEDQAKLISSRENIQSYIKRSLREKKLLFFAYDVFGIPFVDPDTWTPVEVMPKRLQEKQRVERETAARISEEIESLMKEIETLVEEKSKDVTEMSKLVQEGGSLLYDGMNVTMNSGSLNGSQRVVVDGFLSADECHQLQRLATASSKVGDGYGGKTSPHTPHEKFIGVTVYGALKLGQERKVPMTSALLYYNITDKVRRVMASYFRLDTPLHFSYSHLVCRTAIEGKQENRKDESHAIHVDNCNLNSEALMCVKEHPAYTFRDYSAILYLNEDFEGGNFYFTELDAKTVTAEVRPQCGRVVGFSSGSENPHGVKAVTKGQRCAVALWFTLDPRHNERERVQADDLVKMLFETELTDLSQEEGTQKAEKPGSLEGESEEPPTAEAGPATQGVDPAAQTTAPQGPSATDNPEASQESLPPPSVAALDSSKKKTEL</sequence>
<dbReference type="GeneID" id="115456652"/>